<dbReference type="EMBL" id="CP106856">
    <property type="protein sequence ID" value="UYB34860.1"/>
    <property type="molecule type" value="Genomic_DNA"/>
</dbReference>
<dbReference type="Gene3D" id="3.40.630.30">
    <property type="match status" value="1"/>
</dbReference>
<keyword evidence="3" id="KW-1185">Reference proteome</keyword>
<gene>
    <name evidence="2" type="ORF">N9A08_09335</name>
</gene>
<dbReference type="InterPro" id="IPR000182">
    <property type="entry name" value="GNAT_dom"/>
</dbReference>
<dbReference type="PROSITE" id="PS51186">
    <property type="entry name" value="GNAT"/>
    <property type="match status" value="1"/>
</dbReference>
<dbReference type="InterPro" id="IPR016181">
    <property type="entry name" value="Acyl_CoA_acyltransferase"/>
</dbReference>
<reference evidence="2" key="1">
    <citation type="submission" date="2022-09" db="EMBL/GenBank/DDBJ databases">
        <authorList>
            <person name="Li D."/>
            <person name="Cheng J."/>
            <person name="Li Y."/>
        </authorList>
    </citation>
    <scope>NUCLEOTIDE SEQUENCE</scope>
    <source>
        <strain evidence="2">DL</strain>
    </source>
</reference>
<dbReference type="PANTHER" id="PTHR42791:SF1">
    <property type="entry name" value="N-ACETYLTRANSFERASE DOMAIN-CONTAINING PROTEIN"/>
    <property type="match status" value="1"/>
</dbReference>
<accession>A0ABY6FP23</accession>
<organism evidence="2 3">
    <name type="scientific">Arthrobacter koreensis</name>
    <dbReference type="NCBI Taxonomy" id="199136"/>
    <lineage>
        <taxon>Bacteria</taxon>
        <taxon>Bacillati</taxon>
        <taxon>Actinomycetota</taxon>
        <taxon>Actinomycetes</taxon>
        <taxon>Micrococcales</taxon>
        <taxon>Micrococcaceae</taxon>
        <taxon>Arthrobacter</taxon>
    </lineage>
</organism>
<evidence type="ECO:0000313" key="3">
    <source>
        <dbReference type="Proteomes" id="UP001063368"/>
    </source>
</evidence>
<dbReference type="PANTHER" id="PTHR42791">
    <property type="entry name" value="GNAT FAMILY ACETYLTRANSFERASE"/>
    <property type="match status" value="1"/>
</dbReference>
<dbReference type="Proteomes" id="UP001063368">
    <property type="component" value="Chromosome"/>
</dbReference>
<name>A0ABY6FP23_9MICC</name>
<feature type="domain" description="N-acetyltransferase" evidence="1">
    <location>
        <begin position="4"/>
        <end position="192"/>
    </location>
</feature>
<protein>
    <submittedName>
        <fullName evidence="2">GNAT family N-acetyltransferase</fullName>
    </submittedName>
</protein>
<dbReference type="RefSeq" id="WP_263126954.1">
    <property type="nucleotide sequence ID" value="NZ_CP106856.1"/>
</dbReference>
<dbReference type="InterPro" id="IPR052523">
    <property type="entry name" value="Trichothecene_AcTrans"/>
</dbReference>
<evidence type="ECO:0000259" key="1">
    <source>
        <dbReference type="PROSITE" id="PS51186"/>
    </source>
</evidence>
<sequence length="200" mass="21338">MGAVRLEHASAAEITDLAAVLAEAFADYAWTRWTVDSERREARTAAIQRLYLEHLALPHGEVWANEGRTAVAVLLPPDLAELDPAPLTPELQEKLASLHGESMRNLAHALPEPPAGAWTLATIGVAPREQGSGQGTGLLESVLAAGPGRTIALETSSESNVAFYRRFGFKVWAVSEMPDGGPPVWSMLRSPDAPVEAVSA</sequence>
<dbReference type="SUPFAM" id="SSF55729">
    <property type="entry name" value="Acyl-CoA N-acyltransferases (Nat)"/>
    <property type="match status" value="1"/>
</dbReference>
<proteinExistence type="predicted"/>
<evidence type="ECO:0000313" key="2">
    <source>
        <dbReference type="EMBL" id="UYB34860.1"/>
    </source>
</evidence>
<dbReference type="Pfam" id="PF13508">
    <property type="entry name" value="Acetyltransf_7"/>
    <property type="match status" value="1"/>
</dbReference>